<gene>
    <name evidence="1" type="ORF">LX32DRAFT_177883</name>
</gene>
<dbReference type="AlphaFoldDB" id="A0AAD9H5G5"/>
<organism evidence="1 2">
    <name type="scientific">Colletotrichum zoysiae</name>
    <dbReference type="NCBI Taxonomy" id="1216348"/>
    <lineage>
        <taxon>Eukaryota</taxon>
        <taxon>Fungi</taxon>
        <taxon>Dikarya</taxon>
        <taxon>Ascomycota</taxon>
        <taxon>Pezizomycotina</taxon>
        <taxon>Sordariomycetes</taxon>
        <taxon>Hypocreomycetidae</taxon>
        <taxon>Glomerellales</taxon>
        <taxon>Glomerellaceae</taxon>
        <taxon>Colletotrichum</taxon>
        <taxon>Colletotrichum graminicola species complex</taxon>
    </lineage>
</organism>
<dbReference type="EMBL" id="MU843024">
    <property type="protein sequence ID" value="KAK2022816.1"/>
    <property type="molecule type" value="Genomic_DNA"/>
</dbReference>
<evidence type="ECO:0000313" key="2">
    <source>
        <dbReference type="Proteomes" id="UP001232148"/>
    </source>
</evidence>
<comment type="caution">
    <text evidence="1">The sequence shown here is derived from an EMBL/GenBank/DDBJ whole genome shotgun (WGS) entry which is preliminary data.</text>
</comment>
<proteinExistence type="predicted"/>
<dbReference type="Proteomes" id="UP001232148">
    <property type="component" value="Unassembled WGS sequence"/>
</dbReference>
<protein>
    <submittedName>
        <fullName evidence="1">Uncharacterized protein</fullName>
    </submittedName>
</protein>
<sequence>MSSCRDQGMARRTPHLSEPTRRYSVQARGFFFFSCLAWRVSPPSPRVAGSGEPPLVESVGEPHPLGLTVVAESAEGCRMCVNGGGKGTRTNMLAHVGDENSLPLNRLCEAACCRRPVQQTGGQANEPGNEPRLLLARIARMGGAAGREMHLACLGHGCIHASIPAVFRHATIRPIVPPAALSGSGAVMPGVWGSR</sequence>
<keyword evidence="2" id="KW-1185">Reference proteome</keyword>
<reference evidence="1" key="1">
    <citation type="submission" date="2021-06" db="EMBL/GenBank/DDBJ databases">
        <title>Comparative genomics, transcriptomics and evolutionary studies reveal genomic signatures of adaptation to plant cell wall in hemibiotrophic fungi.</title>
        <authorList>
            <consortium name="DOE Joint Genome Institute"/>
            <person name="Baroncelli R."/>
            <person name="Diaz J.F."/>
            <person name="Benocci T."/>
            <person name="Peng M."/>
            <person name="Battaglia E."/>
            <person name="Haridas S."/>
            <person name="Andreopoulos W."/>
            <person name="Labutti K."/>
            <person name="Pangilinan J."/>
            <person name="Floch G.L."/>
            <person name="Makela M.R."/>
            <person name="Henrissat B."/>
            <person name="Grigoriev I.V."/>
            <person name="Crouch J.A."/>
            <person name="De Vries R.P."/>
            <person name="Sukno S.A."/>
            <person name="Thon M.R."/>
        </authorList>
    </citation>
    <scope>NUCLEOTIDE SEQUENCE</scope>
    <source>
        <strain evidence="1">MAFF235873</strain>
    </source>
</reference>
<evidence type="ECO:0000313" key="1">
    <source>
        <dbReference type="EMBL" id="KAK2022816.1"/>
    </source>
</evidence>
<name>A0AAD9H5G5_9PEZI</name>
<accession>A0AAD9H5G5</accession>